<dbReference type="OrthoDB" id="965336at2"/>
<accession>A0A1M5B8G1</accession>
<protein>
    <submittedName>
        <fullName evidence="1">Uncharacterized protein</fullName>
    </submittedName>
</protein>
<gene>
    <name evidence="1" type="ORF">SAMN04488522_1021072</name>
</gene>
<dbReference type="EMBL" id="FQUQ01000002">
    <property type="protein sequence ID" value="SHF38725.1"/>
    <property type="molecule type" value="Genomic_DNA"/>
</dbReference>
<proteinExistence type="predicted"/>
<evidence type="ECO:0000313" key="2">
    <source>
        <dbReference type="Proteomes" id="UP000184287"/>
    </source>
</evidence>
<dbReference type="Proteomes" id="UP000184287">
    <property type="component" value="Unassembled WGS sequence"/>
</dbReference>
<reference evidence="2" key="1">
    <citation type="submission" date="2016-11" db="EMBL/GenBank/DDBJ databases">
        <authorList>
            <person name="Varghese N."/>
            <person name="Submissions S."/>
        </authorList>
    </citation>
    <scope>NUCLEOTIDE SEQUENCE [LARGE SCALE GENOMIC DNA]</scope>
    <source>
        <strain evidence="2">DSM 16990</strain>
    </source>
</reference>
<sequence>MKITLDLKSIIIGFLGAALLLSIISFKNNGDENEGKFKTVMNETGIVILDSQTGAYIVAPNMRDVGRVQWIKGDFYSTHKTGKDNKKEN</sequence>
<keyword evidence="2" id="KW-1185">Reference proteome</keyword>
<evidence type="ECO:0000313" key="1">
    <source>
        <dbReference type="EMBL" id="SHF38725.1"/>
    </source>
</evidence>
<dbReference type="RefSeq" id="WP_073231333.1">
    <property type="nucleotide sequence ID" value="NZ_FQUQ01000002.1"/>
</dbReference>
<organism evidence="1 2">
    <name type="scientific">Pedobacter caeni</name>
    <dbReference type="NCBI Taxonomy" id="288992"/>
    <lineage>
        <taxon>Bacteria</taxon>
        <taxon>Pseudomonadati</taxon>
        <taxon>Bacteroidota</taxon>
        <taxon>Sphingobacteriia</taxon>
        <taxon>Sphingobacteriales</taxon>
        <taxon>Sphingobacteriaceae</taxon>
        <taxon>Pedobacter</taxon>
    </lineage>
</organism>
<name>A0A1M5B8G1_9SPHI</name>
<dbReference type="AlphaFoldDB" id="A0A1M5B8G1"/>
<dbReference type="STRING" id="288992.SAMN04488522_1021072"/>